<dbReference type="RefSeq" id="WP_353293071.1">
    <property type="nucleotide sequence ID" value="NZ_BAABWH010000001.1"/>
</dbReference>
<dbReference type="PANTHER" id="PTHR36112:SF1">
    <property type="entry name" value="RIBOSOMAL RNA SMALL SUBUNIT METHYLTRANSFERASE J"/>
    <property type="match status" value="1"/>
</dbReference>
<comment type="subcellular location">
    <subcellularLocation>
        <location evidence="1">Cytoplasm</location>
    </subcellularLocation>
</comment>
<dbReference type="EC" id="2.1.1.242" evidence="1"/>
<comment type="caution">
    <text evidence="2">The sequence shown here is derived from an EMBL/GenBank/DDBJ whole genome shotgun (WGS) entry which is preliminary data.</text>
</comment>
<evidence type="ECO:0000256" key="1">
    <source>
        <dbReference type="HAMAP-Rule" id="MF_01523"/>
    </source>
</evidence>
<dbReference type="InterPro" id="IPR029063">
    <property type="entry name" value="SAM-dependent_MTases_sf"/>
</dbReference>
<comment type="similarity">
    <text evidence="1">Belongs to the methyltransferase superfamily. RsmJ family.</text>
</comment>
<gene>
    <name evidence="1" type="primary">rsmJ</name>
    <name evidence="2" type="ORF">NBRC116585_02430</name>
</gene>
<comment type="catalytic activity">
    <reaction evidence="1">
        <text>guanosine(1516) in 16S rRNA + S-adenosyl-L-methionine = N(2)-methylguanosine(1516) in 16S rRNA + S-adenosyl-L-homocysteine + H(+)</text>
        <dbReference type="Rhea" id="RHEA:43220"/>
        <dbReference type="Rhea" id="RHEA-COMP:10412"/>
        <dbReference type="Rhea" id="RHEA-COMP:10413"/>
        <dbReference type="ChEBI" id="CHEBI:15378"/>
        <dbReference type="ChEBI" id="CHEBI:57856"/>
        <dbReference type="ChEBI" id="CHEBI:59789"/>
        <dbReference type="ChEBI" id="CHEBI:74269"/>
        <dbReference type="ChEBI" id="CHEBI:74481"/>
        <dbReference type="EC" id="2.1.1.242"/>
    </reaction>
</comment>
<feature type="binding site" evidence="1">
    <location>
        <position position="173"/>
    </location>
    <ligand>
        <name>S-adenosyl-L-methionine</name>
        <dbReference type="ChEBI" id="CHEBI:59789"/>
    </ligand>
</feature>
<dbReference type="GO" id="GO:0008168">
    <property type="term" value="F:methyltransferase activity"/>
    <property type="evidence" value="ECO:0007669"/>
    <property type="project" value="UniProtKB-KW"/>
</dbReference>
<keyword evidence="1" id="KW-0698">rRNA processing</keyword>
<comment type="caution">
    <text evidence="1">Lacks conserved residue(s) required for the propagation of feature annotation.</text>
</comment>
<feature type="binding site" evidence="1">
    <location>
        <begin position="119"/>
        <end position="120"/>
    </location>
    <ligand>
        <name>S-adenosyl-L-methionine</name>
        <dbReference type="ChEBI" id="CHEBI:59789"/>
    </ligand>
</feature>
<sequence>MTNLYTDIPATSALEELAQRYGLEIIQASLPDTDDYVLHFDGESLGILRATDPKARVCVDFCRGAVAHRRKFGGGKGQDIAKAIGLGGSYSPGVVDATAGLGRDAFVLATLGCDVTALERQPVVAALLEDGLRRGRDDIEVADLVGRIELKHTVAHEWLANQPGDNLDVIYLDPMFEHDVKQKAAVKKDMQAFRSLVGQDEDADQLLEPALHAARCRVVVKRARKAPVMAGRAPSYSITGKSNRFDVYALAKVEAP</sequence>
<keyword evidence="3" id="KW-1185">Reference proteome</keyword>
<dbReference type="CDD" id="cd02440">
    <property type="entry name" value="AdoMet_MTases"/>
    <property type="match status" value="1"/>
</dbReference>
<dbReference type="PANTHER" id="PTHR36112">
    <property type="entry name" value="RIBOSOMAL RNA SMALL SUBUNIT METHYLTRANSFERASE J"/>
    <property type="match status" value="1"/>
</dbReference>
<evidence type="ECO:0000313" key="3">
    <source>
        <dbReference type="Proteomes" id="UP001481413"/>
    </source>
</evidence>
<dbReference type="Proteomes" id="UP001481413">
    <property type="component" value="Unassembled WGS sequence"/>
</dbReference>
<proteinExistence type="inferred from homology"/>
<keyword evidence="1" id="KW-0949">S-adenosyl-L-methionine</keyword>
<dbReference type="InterPro" id="IPR007536">
    <property type="entry name" value="16SrRNA_methylTrfase_J"/>
</dbReference>
<dbReference type="Pfam" id="PF04445">
    <property type="entry name" value="SAM_MT"/>
    <property type="match status" value="1"/>
</dbReference>
<reference evidence="2 3" key="1">
    <citation type="submission" date="2024-04" db="EMBL/GenBank/DDBJ databases">
        <title>Draft genome sequence of Thalassolituus maritimus NBRC 116585.</title>
        <authorList>
            <person name="Miyakawa T."/>
            <person name="Kusuya Y."/>
            <person name="Miura T."/>
        </authorList>
    </citation>
    <scope>NUCLEOTIDE SEQUENCE [LARGE SCALE GENOMIC DNA]</scope>
    <source>
        <strain evidence="2 3">5NW40-0001</strain>
    </source>
</reference>
<organism evidence="2 3">
    <name type="scientific">Thalassolituus maritimus</name>
    <dbReference type="NCBI Taxonomy" id="484498"/>
    <lineage>
        <taxon>Bacteria</taxon>
        <taxon>Pseudomonadati</taxon>
        <taxon>Pseudomonadota</taxon>
        <taxon>Gammaproteobacteria</taxon>
        <taxon>Oceanospirillales</taxon>
        <taxon>Oceanospirillaceae</taxon>
        <taxon>Thalassolituus</taxon>
    </lineage>
</organism>
<keyword evidence="1" id="KW-0808">Transferase</keyword>
<comment type="function">
    <text evidence="1">Specifically methylates the guanosine in position 1516 of 16S rRNA.</text>
</comment>
<dbReference type="EMBL" id="BAABWH010000001">
    <property type="protein sequence ID" value="GAA6144126.1"/>
    <property type="molecule type" value="Genomic_DNA"/>
</dbReference>
<dbReference type="Gene3D" id="3.40.50.150">
    <property type="entry name" value="Vaccinia Virus protein VP39"/>
    <property type="match status" value="1"/>
</dbReference>
<name>A0ABP9ZVG0_9GAMM</name>
<dbReference type="SUPFAM" id="SSF53335">
    <property type="entry name" value="S-adenosyl-L-methionine-dependent methyltransferases"/>
    <property type="match status" value="1"/>
</dbReference>
<keyword evidence="1" id="KW-0963">Cytoplasm</keyword>
<evidence type="ECO:0000313" key="2">
    <source>
        <dbReference type="EMBL" id="GAA6144126.1"/>
    </source>
</evidence>
<dbReference type="GO" id="GO:0032259">
    <property type="term" value="P:methylation"/>
    <property type="evidence" value="ECO:0007669"/>
    <property type="project" value="UniProtKB-KW"/>
</dbReference>
<accession>A0ABP9ZVG0</accession>
<dbReference type="HAMAP" id="MF_01523">
    <property type="entry name" value="16SrRNA_methyltr_J"/>
    <property type="match status" value="1"/>
</dbReference>
<protein>
    <recommendedName>
        <fullName evidence="1">Ribosomal RNA small subunit methyltransferase J</fullName>
        <ecNumber evidence="1">2.1.1.242</ecNumber>
    </recommendedName>
    <alternativeName>
        <fullName evidence="1">16S rRNA m2G1516 methyltransferase</fullName>
    </alternativeName>
    <alternativeName>
        <fullName evidence="1">rRNA (guanine-N(2)-)-methyltransferase</fullName>
    </alternativeName>
</protein>
<feature type="binding site" evidence="1">
    <location>
        <begin position="103"/>
        <end position="104"/>
    </location>
    <ligand>
        <name>S-adenosyl-L-methionine</name>
        <dbReference type="ChEBI" id="CHEBI:59789"/>
    </ligand>
</feature>
<keyword evidence="1 2" id="KW-0489">Methyltransferase</keyword>